<dbReference type="GO" id="GO:0005886">
    <property type="term" value="C:plasma membrane"/>
    <property type="evidence" value="ECO:0007669"/>
    <property type="project" value="UniProtKB-SubCell"/>
</dbReference>
<dbReference type="FunFam" id="3.40.50.300:FF:000221">
    <property type="entry name" value="Multidrug ABC transporter ATP-binding protein"/>
    <property type="match status" value="1"/>
</dbReference>
<dbReference type="InterPro" id="IPR011527">
    <property type="entry name" value="ABC1_TM_dom"/>
</dbReference>
<dbReference type="Gene3D" id="1.20.1560.10">
    <property type="entry name" value="ABC transporter type 1, transmembrane domain"/>
    <property type="match status" value="1"/>
</dbReference>
<dbReference type="GO" id="GO:0015421">
    <property type="term" value="F:ABC-type oligopeptide transporter activity"/>
    <property type="evidence" value="ECO:0007669"/>
    <property type="project" value="TreeGrafter"/>
</dbReference>
<dbReference type="OrthoDB" id="5288404at2"/>
<evidence type="ECO:0000256" key="4">
    <source>
        <dbReference type="ARBA" id="ARBA00022692"/>
    </source>
</evidence>
<dbReference type="PROSITE" id="PS50893">
    <property type="entry name" value="ABC_TRANSPORTER_2"/>
    <property type="match status" value="1"/>
</dbReference>
<dbReference type="GO" id="GO:0016887">
    <property type="term" value="F:ATP hydrolysis activity"/>
    <property type="evidence" value="ECO:0007669"/>
    <property type="project" value="InterPro"/>
</dbReference>
<keyword evidence="3" id="KW-1003">Cell membrane</keyword>
<keyword evidence="7 9" id="KW-1133">Transmembrane helix</keyword>
<evidence type="ECO:0000256" key="8">
    <source>
        <dbReference type="ARBA" id="ARBA00023136"/>
    </source>
</evidence>
<organism evidence="12 13">
    <name type="scientific">Azospirillum humicireducens</name>
    <dbReference type="NCBI Taxonomy" id="1226968"/>
    <lineage>
        <taxon>Bacteria</taxon>
        <taxon>Pseudomonadati</taxon>
        <taxon>Pseudomonadota</taxon>
        <taxon>Alphaproteobacteria</taxon>
        <taxon>Rhodospirillales</taxon>
        <taxon>Azospirillaceae</taxon>
        <taxon>Azospirillum</taxon>
    </lineage>
</organism>
<comment type="subcellular location">
    <subcellularLocation>
        <location evidence="1">Cell membrane</location>
        <topology evidence="1">Multi-pass membrane protein</topology>
    </subcellularLocation>
</comment>
<dbReference type="AlphaFoldDB" id="A0A2R4VR52"/>
<keyword evidence="6 12" id="KW-0067">ATP-binding</keyword>
<dbReference type="InterPro" id="IPR017871">
    <property type="entry name" value="ABC_transporter-like_CS"/>
</dbReference>
<dbReference type="SUPFAM" id="SSF90123">
    <property type="entry name" value="ABC transporter transmembrane region"/>
    <property type="match status" value="1"/>
</dbReference>
<dbReference type="PANTHER" id="PTHR43394:SF1">
    <property type="entry name" value="ATP-BINDING CASSETTE SUB-FAMILY B MEMBER 10, MITOCHONDRIAL"/>
    <property type="match status" value="1"/>
</dbReference>
<evidence type="ECO:0000256" key="3">
    <source>
        <dbReference type="ARBA" id="ARBA00022475"/>
    </source>
</evidence>
<dbReference type="Pfam" id="PF00664">
    <property type="entry name" value="ABC_membrane"/>
    <property type="match status" value="1"/>
</dbReference>
<dbReference type="CDD" id="cd18550">
    <property type="entry name" value="ABC_6TM_exporter_like"/>
    <property type="match status" value="1"/>
</dbReference>
<name>A0A2R4VR52_9PROT</name>
<dbReference type="InterPro" id="IPR039421">
    <property type="entry name" value="Type_1_exporter"/>
</dbReference>
<accession>A0A2R4VR52</accession>
<protein>
    <submittedName>
        <fullName evidence="12">Multidrug ABC transporter ATP-binding protein</fullName>
    </submittedName>
</protein>
<sequence>MVNENGEFKDSSYDELAEKHVSVRRVLGLFKAYATRLVLLLILIVASSALGVASPFLLRAIIDDALPNGNLGLLARLAGSLIVLACLGAAMGALQVAITSRVGQAIMHDLRVSVYAHLQTLSLGFFTTTRTGEVQSRIASDIGGLQALVTHTASELTRNVSTVVMTMVAMLALDWRLALFSFLVLPVAIWISHRVGILREEITYEQQLRIADMSSMVQESLSISGIILARTMGRTDHLTRRFVRSSEGVAALEVRSHTAGQWQWAVIDLVLQALPASTLLLGGILMGQGTSVVTIGTLVAMIALQEQLLWPLEEVLRSSVEIRTTRALFARIFDYLDRPVEIRERPDPTIPDQDSIRGAIRLHEVSFAYAGSQRPTIDGVSIDIPAGSHVAIVGATGSGKTTLGHLLARLYDVDAGSISYDGVDVRDLSLQSLTDLLGVVTQEPYLLNATIADNLRFAKPDASDDDLVAAAKVAQVHDMISALPNGYDTLVGERGYRFSGGEKQRIALARTILRRPRVLLMDEATSALDPVTERAMSQALESIARECTTITIAHRLSTVRHADRIVVMDKGQIVEQGRHDELVARGGVYAEMVRSTL</sequence>
<dbReference type="PANTHER" id="PTHR43394">
    <property type="entry name" value="ATP-DEPENDENT PERMEASE MDL1, MITOCHONDRIAL"/>
    <property type="match status" value="1"/>
</dbReference>
<reference evidence="12 13" key="1">
    <citation type="submission" date="2018-04" db="EMBL/GenBank/DDBJ databases">
        <title>Complete genome sequence of the nitrogen-fixing bacterium Azospirillum humicireducens type strain SgZ-5.</title>
        <authorList>
            <person name="Yu Z."/>
        </authorList>
    </citation>
    <scope>NUCLEOTIDE SEQUENCE [LARGE SCALE GENOMIC DNA]</scope>
    <source>
        <strain evidence="12 13">SgZ-5</strain>
        <plasmid evidence="12 13">pYZ1</plasmid>
    </source>
</reference>
<evidence type="ECO:0000256" key="5">
    <source>
        <dbReference type="ARBA" id="ARBA00022741"/>
    </source>
</evidence>
<feature type="domain" description="ABC transmembrane type-1" evidence="11">
    <location>
        <begin position="38"/>
        <end position="324"/>
    </location>
</feature>
<evidence type="ECO:0000256" key="6">
    <source>
        <dbReference type="ARBA" id="ARBA00022840"/>
    </source>
</evidence>
<dbReference type="RefSeq" id="WP_108547210.1">
    <property type="nucleotide sequence ID" value="NZ_CP028902.1"/>
</dbReference>
<feature type="transmembrane region" description="Helical" evidence="9">
    <location>
        <begin position="37"/>
        <end position="62"/>
    </location>
</feature>
<evidence type="ECO:0000256" key="9">
    <source>
        <dbReference type="SAM" id="Phobius"/>
    </source>
</evidence>
<evidence type="ECO:0000256" key="7">
    <source>
        <dbReference type="ARBA" id="ARBA00022989"/>
    </source>
</evidence>
<keyword evidence="4 9" id="KW-0812">Transmembrane</keyword>
<dbReference type="SMART" id="SM00382">
    <property type="entry name" value="AAA"/>
    <property type="match status" value="1"/>
</dbReference>
<dbReference type="InterPro" id="IPR036640">
    <property type="entry name" value="ABC1_TM_sf"/>
</dbReference>
<dbReference type="EMBL" id="CP028902">
    <property type="protein sequence ID" value="AWB06906.1"/>
    <property type="molecule type" value="Genomic_DNA"/>
</dbReference>
<feature type="transmembrane region" description="Helical" evidence="9">
    <location>
        <begin position="74"/>
        <end position="98"/>
    </location>
</feature>
<dbReference type="GO" id="GO:0005524">
    <property type="term" value="F:ATP binding"/>
    <property type="evidence" value="ECO:0007669"/>
    <property type="project" value="UniProtKB-KW"/>
</dbReference>
<dbReference type="KEGG" id="ahu:A6A40_17825"/>
<geneLocation type="plasmid" evidence="12 13">
    <name>pYZ1</name>
</geneLocation>
<evidence type="ECO:0000313" key="12">
    <source>
        <dbReference type="EMBL" id="AWB06906.1"/>
    </source>
</evidence>
<keyword evidence="8 9" id="KW-0472">Membrane</keyword>
<dbReference type="InterPro" id="IPR003593">
    <property type="entry name" value="AAA+_ATPase"/>
</dbReference>
<gene>
    <name evidence="12" type="ORF">A6A40_17825</name>
</gene>
<dbReference type="PROSITE" id="PS50929">
    <property type="entry name" value="ABC_TM1F"/>
    <property type="match status" value="1"/>
</dbReference>
<evidence type="ECO:0000259" key="10">
    <source>
        <dbReference type="PROSITE" id="PS50893"/>
    </source>
</evidence>
<dbReference type="InterPro" id="IPR003439">
    <property type="entry name" value="ABC_transporter-like_ATP-bd"/>
</dbReference>
<evidence type="ECO:0000259" key="11">
    <source>
        <dbReference type="PROSITE" id="PS50929"/>
    </source>
</evidence>
<evidence type="ECO:0000256" key="1">
    <source>
        <dbReference type="ARBA" id="ARBA00004651"/>
    </source>
</evidence>
<feature type="transmembrane region" description="Helical" evidence="9">
    <location>
        <begin position="175"/>
        <end position="193"/>
    </location>
</feature>
<proteinExistence type="predicted"/>
<keyword evidence="12" id="KW-0614">Plasmid</keyword>
<dbReference type="Proteomes" id="UP000077405">
    <property type="component" value="Plasmid pYZ1"/>
</dbReference>
<keyword evidence="13" id="KW-1185">Reference proteome</keyword>
<dbReference type="SUPFAM" id="SSF52540">
    <property type="entry name" value="P-loop containing nucleoside triphosphate hydrolases"/>
    <property type="match status" value="1"/>
</dbReference>
<keyword evidence="5" id="KW-0547">Nucleotide-binding</keyword>
<dbReference type="PROSITE" id="PS00211">
    <property type="entry name" value="ABC_TRANSPORTER_1"/>
    <property type="match status" value="1"/>
</dbReference>
<feature type="domain" description="ABC transporter" evidence="10">
    <location>
        <begin position="360"/>
        <end position="595"/>
    </location>
</feature>
<dbReference type="Gene3D" id="3.40.50.300">
    <property type="entry name" value="P-loop containing nucleotide triphosphate hydrolases"/>
    <property type="match status" value="1"/>
</dbReference>
<evidence type="ECO:0000313" key="13">
    <source>
        <dbReference type="Proteomes" id="UP000077405"/>
    </source>
</evidence>
<evidence type="ECO:0000256" key="2">
    <source>
        <dbReference type="ARBA" id="ARBA00022448"/>
    </source>
</evidence>
<keyword evidence="2" id="KW-0813">Transport</keyword>
<dbReference type="InterPro" id="IPR027417">
    <property type="entry name" value="P-loop_NTPase"/>
</dbReference>
<dbReference type="Pfam" id="PF00005">
    <property type="entry name" value="ABC_tran"/>
    <property type="match status" value="1"/>
</dbReference>